<gene>
    <name evidence="1" type="ORF">NM688_g2174</name>
</gene>
<name>A0ACC1T911_9APHY</name>
<accession>A0ACC1T911</accession>
<dbReference type="Proteomes" id="UP001148662">
    <property type="component" value="Unassembled WGS sequence"/>
</dbReference>
<organism evidence="1 2">
    <name type="scientific">Phlebia brevispora</name>
    <dbReference type="NCBI Taxonomy" id="194682"/>
    <lineage>
        <taxon>Eukaryota</taxon>
        <taxon>Fungi</taxon>
        <taxon>Dikarya</taxon>
        <taxon>Basidiomycota</taxon>
        <taxon>Agaricomycotina</taxon>
        <taxon>Agaricomycetes</taxon>
        <taxon>Polyporales</taxon>
        <taxon>Meruliaceae</taxon>
        <taxon>Phlebia</taxon>
    </lineage>
</organism>
<protein>
    <submittedName>
        <fullName evidence="1">Uncharacterized protein</fullName>
    </submittedName>
</protein>
<evidence type="ECO:0000313" key="1">
    <source>
        <dbReference type="EMBL" id="KAJ3556170.1"/>
    </source>
</evidence>
<reference evidence="1" key="1">
    <citation type="submission" date="2022-07" db="EMBL/GenBank/DDBJ databases">
        <title>Genome Sequence of Phlebia brevispora.</title>
        <authorList>
            <person name="Buettner E."/>
        </authorList>
    </citation>
    <scope>NUCLEOTIDE SEQUENCE</scope>
    <source>
        <strain evidence="1">MPL23</strain>
    </source>
</reference>
<dbReference type="EMBL" id="JANHOG010000264">
    <property type="protein sequence ID" value="KAJ3556170.1"/>
    <property type="molecule type" value="Genomic_DNA"/>
</dbReference>
<keyword evidence="2" id="KW-1185">Reference proteome</keyword>
<sequence length="1432" mass="160459">MDLSFHDVDLTEDADAMLPQLQPVYPRFFIPVLPDKPQDPIMESLHVWRKDQARSADTTTHYREDARPKIKIHDSESSNDEKYRNVWEQVLREPSKSLDMTLSWDVLRQPSCSMSKESEFLSERSLRTLSAVRHYVDPPFEDPSIQLIRALPEELFECLLLSLTGISSPLHVWDATSEIFMLRDIHSGKRGILLVDGMDEVISQSVLQRFLTIGTLIRRLENLAGDLRQSSVVHEASLHAFAHALSSVLHTIKYNVARLATPNTRDKSIADLHKLSTLCEDTEVILENLASLCGREMALRTIDYQPFVRDTSALLSAIYRKLEYHLDSHSPRTTTAVFAYLLTETSTDYFEQVCHSVGYGGWESSASEDFQNGSLHADRHSTPCFFLPESSRALIRARQSLQLLRKACPDHSLWGGQSRRMLRWIWTEKEILQAWRSPTILNETPLHPTSTAMVANLAGTWSGDGLQAFKLFDQEPGTHLAALGQISESLTDVGFDRFLHSFPPSLPSLTPSLSDLADLILSPLAEYVGTLSTSLLDVFYVRKRIFEHQFASVPSAIIHPAYIASVQVASNINSPARMSRVIGLAPGLTEGDWPPAGADLRLQLRTVIIDALDIDHPGRQLSTQASGADGQAQAYEEAEWRLGFAIRDLPTGSGHAKWLNPRSIEALDFLYIDYQPPSPLDVLITPSTLSKYHRLFAFNLRLLRVENVVNALFRMASRSSTPPFPTFTSSQKLFLHFRFLASSFIQSMTTYVYDTAIGSNFDTFTEKLRRNVSQHDGTFPDVFAVADYHSMVMDDILSACLLRSSQKAVGDLLRSLLDIILEFGILIGDRQRDVLPEYAAVGPLEELFEKYNKRFKTFMTTLKGVIEKGSMSSHVSLEDALLHFTGDTALLPQLSGVEAKLHNLVATTTTALTREVVDMMQILPAKAAASILLMIFDTVEAVQSNRTECARLAHRCFRLLSDVRIQIESHGWKAASPSMKQSFEKLEQTLNSIHAFMQREAESKWHSRLLRKQSIERDIADFTAQLDDAARSFEISTLISIHHAIGESANVQYSKTIREDMPPPPYPIESLEETKHRGNSSCLEVPDGEDGAIVPNLQITDRCGSIETANPLHISATLPIFLASNSASDEIGTRVNEGHSDQEEDESFEIIAHSDLNLDGGRAESESVTTSSLRTVHDATSDPRIQVPRYHQSQVRILSRSGLKGGWWDGCVQADLEGQMVMVKRYEGGMRRFQEEALRNQRQTQDVKILSRLKWAYHDEYSSSIQLKTFYSHRCLPKLSGNMLTLQGAIKGKLKLVGVEGSVRFILRVFLDIVDACLYLQEHLQLSKSQMQYYIERHLYIRISNDGRVYVAPPPSETLPAASTSPHPLVSSIRQVVQQALHKSGPGAAKDASLHQQMAHISASVASRLAEVTDDDPHPKWLLRLAESSHAA</sequence>
<evidence type="ECO:0000313" key="2">
    <source>
        <dbReference type="Proteomes" id="UP001148662"/>
    </source>
</evidence>
<comment type="caution">
    <text evidence="1">The sequence shown here is derived from an EMBL/GenBank/DDBJ whole genome shotgun (WGS) entry which is preliminary data.</text>
</comment>
<proteinExistence type="predicted"/>